<dbReference type="AlphaFoldDB" id="A0A2X3BN11"/>
<feature type="compositionally biased region" description="Polar residues" evidence="7">
    <location>
        <begin position="1"/>
        <end position="12"/>
    </location>
</feature>
<dbReference type="PANTHER" id="PTHR11804:SF5">
    <property type="entry name" value="OLIGOENDOPEPTIDASE F"/>
    <property type="match status" value="1"/>
</dbReference>
<dbReference type="GO" id="GO:0046872">
    <property type="term" value="F:metal ion binding"/>
    <property type="evidence" value="ECO:0007669"/>
    <property type="project" value="UniProtKB-UniRule"/>
</dbReference>
<evidence type="ECO:0000259" key="9">
    <source>
        <dbReference type="Pfam" id="PF08439"/>
    </source>
</evidence>
<feature type="region of interest" description="Disordered" evidence="7">
    <location>
        <begin position="1"/>
        <end position="24"/>
    </location>
</feature>
<dbReference type="Pfam" id="PF08439">
    <property type="entry name" value="Peptidase_M3_N"/>
    <property type="match status" value="1"/>
</dbReference>
<comment type="cofactor">
    <cofactor evidence="6">
        <name>Zn(2+)</name>
        <dbReference type="ChEBI" id="CHEBI:29105"/>
    </cofactor>
    <text evidence="6">Binds 1 zinc ion.</text>
</comment>
<sequence length="605" mass="70216">MSKTTPATLANFSSSATSPHSRSSATTSLTHKWNLTPLFASKQALDTFLKETQKQVLAFEKKYSSSLAKLMPDEFLDSIMQYESLIERISRIMTYAFLVFAEDTTKGDFYGKYEMLSNEIYEHLLFFELEFCNLPAKIQKSFIKASKKYSFYLQNLLAQKVYQLELNVEKALMATSAVGVNAFSRLFDEHLASLKIGKHKQSEEEVLALLYSNDRKVRKKAQKDFSKSLQDSSALLSYILNMVRKDLSIQKRLRNYPNKEIFRHIANQTTQKSVDTMIKIVNKNFHIVHQYYAIKSQVLGFKLKDYDRYAPIYQSNTTLQYNQALELVIQTYSAFSKPFGEIAKKAIKEGWVSSHPTPNKRGGAFSHGCVPSAHPYVLLNWTGNRRDAFTIAHEFGHMIHQELSKSVGCLNHDTPLTTAETASVFGEMLLFDYLKQNLNTQELLSIYSSKLEDIFSTLFRQIVMTNFERAIHNQEHELKIQDFDRIWREENQKMFGESLTLTKRYDRWWSYIPHFIHSPFYCYAYSYGQLLVLALFGLYKSGKCKNFVKLYTNFLSAGGSKSPRDLIKTFGFDIEDERFWQIGIKEVQKMLQEFQELQKRLLHVI</sequence>
<dbReference type="EMBL" id="UAWL01000006">
    <property type="protein sequence ID" value="SQB97475.1"/>
    <property type="molecule type" value="Genomic_DNA"/>
</dbReference>
<feature type="domain" description="Oligopeptidase F N-terminal" evidence="9">
    <location>
        <begin position="130"/>
        <end position="195"/>
    </location>
</feature>
<evidence type="ECO:0000256" key="3">
    <source>
        <dbReference type="ARBA" id="ARBA00022801"/>
    </source>
</evidence>
<dbReference type="InterPro" id="IPR001567">
    <property type="entry name" value="Pept_M3A_M3B_dom"/>
</dbReference>
<proteinExistence type="inferred from homology"/>
<comment type="similarity">
    <text evidence="6">Belongs to the peptidase M3 family.</text>
</comment>
<protein>
    <submittedName>
        <fullName evidence="10">Oligoendopeptidase F</fullName>
        <ecNumber evidence="10">3.4.24.-</ecNumber>
    </submittedName>
</protein>
<keyword evidence="3 6" id="KW-0378">Hydrolase</keyword>
<evidence type="ECO:0000256" key="5">
    <source>
        <dbReference type="ARBA" id="ARBA00023049"/>
    </source>
</evidence>
<dbReference type="GO" id="GO:0004222">
    <property type="term" value="F:metalloendopeptidase activity"/>
    <property type="evidence" value="ECO:0007669"/>
    <property type="project" value="InterPro"/>
</dbReference>
<evidence type="ECO:0000256" key="1">
    <source>
        <dbReference type="ARBA" id="ARBA00022670"/>
    </source>
</evidence>
<dbReference type="InterPro" id="IPR042088">
    <property type="entry name" value="OligoPept_F_C"/>
</dbReference>
<reference evidence="10 11" key="1">
    <citation type="submission" date="2018-06" db="EMBL/GenBank/DDBJ databases">
        <authorList>
            <consortium name="Pathogen Informatics"/>
            <person name="Doyle S."/>
        </authorList>
    </citation>
    <scope>NUCLEOTIDE SEQUENCE [LARGE SCALE GENOMIC DNA]</scope>
    <source>
        <strain evidence="10 11">NCTC13102</strain>
    </source>
</reference>
<evidence type="ECO:0000259" key="8">
    <source>
        <dbReference type="Pfam" id="PF01432"/>
    </source>
</evidence>
<dbReference type="Proteomes" id="UP000250166">
    <property type="component" value="Unassembled WGS sequence"/>
</dbReference>
<keyword evidence="1 6" id="KW-0645">Protease</keyword>
<dbReference type="CDD" id="cd09610">
    <property type="entry name" value="M3B_PepF"/>
    <property type="match status" value="1"/>
</dbReference>
<dbReference type="Pfam" id="PF01432">
    <property type="entry name" value="Peptidase_M3"/>
    <property type="match status" value="1"/>
</dbReference>
<keyword evidence="5 6" id="KW-0482">Metalloprotease</keyword>
<organism evidence="10 11">
    <name type="scientific">Helicobacter fennelliae</name>
    <dbReference type="NCBI Taxonomy" id="215"/>
    <lineage>
        <taxon>Bacteria</taxon>
        <taxon>Pseudomonadati</taxon>
        <taxon>Campylobacterota</taxon>
        <taxon>Epsilonproteobacteria</taxon>
        <taxon>Campylobacterales</taxon>
        <taxon>Helicobacteraceae</taxon>
        <taxon>Helicobacter</taxon>
    </lineage>
</organism>
<evidence type="ECO:0000313" key="10">
    <source>
        <dbReference type="EMBL" id="SQB97475.1"/>
    </source>
</evidence>
<evidence type="ECO:0000256" key="6">
    <source>
        <dbReference type="RuleBase" id="RU003435"/>
    </source>
</evidence>
<evidence type="ECO:0000313" key="11">
    <source>
        <dbReference type="Proteomes" id="UP000250166"/>
    </source>
</evidence>
<feature type="domain" description="Peptidase M3A/M3B catalytic" evidence="8">
    <location>
        <begin position="209"/>
        <end position="582"/>
    </location>
</feature>
<dbReference type="Gene3D" id="1.20.140.70">
    <property type="entry name" value="Oligopeptidase f, N-terminal domain"/>
    <property type="match status" value="1"/>
</dbReference>
<dbReference type="SUPFAM" id="SSF55486">
    <property type="entry name" value="Metalloproteases ('zincins'), catalytic domain"/>
    <property type="match status" value="1"/>
</dbReference>
<keyword evidence="2 6" id="KW-0479">Metal-binding</keyword>
<dbReference type="InterPro" id="IPR045090">
    <property type="entry name" value="Pept_M3A_M3B"/>
</dbReference>
<dbReference type="GO" id="GO:0006508">
    <property type="term" value="P:proteolysis"/>
    <property type="evidence" value="ECO:0007669"/>
    <property type="project" value="UniProtKB-KW"/>
</dbReference>
<dbReference type="PANTHER" id="PTHR11804">
    <property type="entry name" value="PROTEASE M3 THIMET OLIGOPEPTIDASE-RELATED"/>
    <property type="match status" value="1"/>
</dbReference>
<feature type="compositionally biased region" description="Low complexity" evidence="7">
    <location>
        <begin position="13"/>
        <end position="24"/>
    </location>
</feature>
<dbReference type="Gene3D" id="1.10.1370.20">
    <property type="entry name" value="Oligoendopeptidase f, C-terminal domain"/>
    <property type="match status" value="1"/>
</dbReference>
<evidence type="ECO:0000256" key="4">
    <source>
        <dbReference type="ARBA" id="ARBA00022833"/>
    </source>
</evidence>
<evidence type="ECO:0000256" key="7">
    <source>
        <dbReference type="SAM" id="MobiDB-lite"/>
    </source>
</evidence>
<keyword evidence="4 6" id="KW-0862">Zinc</keyword>
<dbReference type="EC" id="3.4.24.-" evidence="10"/>
<dbReference type="InterPro" id="IPR013647">
    <property type="entry name" value="OligopepF_N_dom"/>
</dbReference>
<name>A0A2X3BN11_9HELI</name>
<dbReference type="RefSeq" id="WP_023947730.1">
    <property type="nucleotide sequence ID" value="NZ_JAERIV010000005.1"/>
</dbReference>
<dbReference type="GO" id="GO:0006518">
    <property type="term" value="P:peptide metabolic process"/>
    <property type="evidence" value="ECO:0007669"/>
    <property type="project" value="TreeGrafter"/>
</dbReference>
<accession>A0A2X3BN11</accession>
<evidence type="ECO:0000256" key="2">
    <source>
        <dbReference type="ARBA" id="ARBA00022723"/>
    </source>
</evidence>
<gene>
    <name evidence="10" type="primary">pepF</name>
    <name evidence="10" type="ORF">NCTC13102_00206</name>
</gene>